<feature type="domain" description="RNA exonuclease 1 homolog-like" evidence="2">
    <location>
        <begin position="240"/>
        <end position="428"/>
    </location>
</feature>
<feature type="region of interest" description="Disordered" evidence="1">
    <location>
        <begin position="170"/>
        <end position="196"/>
    </location>
</feature>
<feature type="compositionally biased region" description="Low complexity" evidence="1">
    <location>
        <begin position="31"/>
        <end position="45"/>
    </location>
</feature>
<evidence type="ECO:0000256" key="1">
    <source>
        <dbReference type="SAM" id="MobiDB-lite"/>
    </source>
</evidence>
<dbReference type="AlphaFoldDB" id="H2XKK2"/>
<dbReference type="Ensembl" id="ENSCINT00000034163.1">
    <property type="protein sequence ID" value="ENSCINP00000030184.1"/>
    <property type="gene ID" value="ENSCING00000018904.1"/>
</dbReference>
<evidence type="ECO:0000313" key="3">
    <source>
        <dbReference type="Ensembl" id="ENSCINP00000030184.1"/>
    </source>
</evidence>
<accession>H2XKK2</accession>
<reference evidence="4" key="1">
    <citation type="journal article" date="2002" name="Science">
        <title>The draft genome of Ciona intestinalis: insights into chordate and vertebrate origins.</title>
        <authorList>
            <person name="Dehal P."/>
            <person name="Satou Y."/>
            <person name="Campbell R.K."/>
            <person name="Chapman J."/>
            <person name="Degnan B."/>
            <person name="De Tomaso A."/>
            <person name="Davidson B."/>
            <person name="Di Gregorio A."/>
            <person name="Gelpke M."/>
            <person name="Goodstein D.M."/>
            <person name="Harafuji N."/>
            <person name="Hastings K.E."/>
            <person name="Ho I."/>
            <person name="Hotta K."/>
            <person name="Huang W."/>
            <person name="Kawashima T."/>
            <person name="Lemaire P."/>
            <person name="Martinez D."/>
            <person name="Meinertzhagen I.A."/>
            <person name="Necula S."/>
            <person name="Nonaka M."/>
            <person name="Putnam N."/>
            <person name="Rash S."/>
            <person name="Saiga H."/>
            <person name="Satake M."/>
            <person name="Terry A."/>
            <person name="Yamada L."/>
            <person name="Wang H.G."/>
            <person name="Awazu S."/>
            <person name="Azumi K."/>
            <person name="Boore J."/>
            <person name="Branno M."/>
            <person name="Chin-Bow S."/>
            <person name="DeSantis R."/>
            <person name="Doyle S."/>
            <person name="Francino P."/>
            <person name="Keys D.N."/>
            <person name="Haga S."/>
            <person name="Hayashi H."/>
            <person name="Hino K."/>
            <person name="Imai K.S."/>
            <person name="Inaba K."/>
            <person name="Kano S."/>
            <person name="Kobayashi K."/>
            <person name="Kobayashi M."/>
            <person name="Lee B.I."/>
            <person name="Makabe K.W."/>
            <person name="Manohar C."/>
            <person name="Matassi G."/>
            <person name="Medina M."/>
            <person name="Mochizuki Y."/>
            <person name="Mount S."/>
            <person name="Morishita T."/>
            <person name="Miura S."/>
            <person name="Nakayama A."/>
            <person name="Nishizaka S."/>
            <person name="Nomoto H."/>
            <person name="Ohta F."/>
            <person name="Oishi K."/>
            <person name="Rigoutsos I."/>
            <person name="Sano M."/>
            <person name="Sasaki A."/>
            <person name="Sasakura Y."/>
            <person name="Shoguchi E."/>
            <person name="Shin-i T."/>
            <person name="Spagnuolo A."/>
            <person name="Stainier D."/>
            <person name="Suzuki M.M."/>
            <person name="Tassy O."/>
            <person name="Takatori N."/>
            <person name="Tokuoka M."/>
            <person name="Yagi K."/>
            <person name="Yoshizaki F."/>
            <person name="Wada S."/>
            <person name="Zhang C."/>
            <person name="Hyatt P.D."/>
            <person name="Larimer F."/>
            <person name="Detter C."/>
            <person name="Doggett N."/>
            <person name="Glavina T."/>
            <person name="Hawkins T."/>
            <person name="Richardson P."/>
            <person name="Lucas S."/>
            <person name="Kohara Y."/>
            <person name="Levine M."/>
            <person name="Satoh N."/>
            <person name="Rokhsar D.S."/>
        </authorList>
    </citation>
    <scope>NUCLEOTIDE SEQUENCE [LARGE SCALE GENOMIC DNA]</scope>
</reference>
<reference evidence="3" key="2">
    <citation type="journal article" date="2008" name="Genome Biol.">
        <title>Improved genome assembly and evidence-based global gene model set for the chordate Ciona intestinalis: new insight into intron and operon populations.</title>
        <authorList>
            <person name="Satou Y."/>
            <person name="Mineta K."/>
            <person name="Ogasawara M."/>
            <person name="Sasakura Y."/>
            <person name="Shoguchi E."/>
            <person name="Ueno K."/>
            <person name="Yamada L."/>
            <person name="Matsumoto J."/>
            <person name="Wasserscheid J."/>
            <person name="Dewar K."/>
            <person name="Wiley G.B."/>
            <person name="Macmil S.L."/>
            <person name="Roe B.A."/>
            <person name="Zeller R.W."/>
            <person name="Hastings K.E."/>
            <person name="Lemaire P."/>
            <person name="Lindquist E."/>
            <person name="Endo T."/>
            <person name="Hotta K."/>
            <person name="Inaba K."/>
        </authorList>
    </citation>
    <scope>NUCLEOTIDE SEQUENCE [LARGE SCALE GENOMIC DNA]</scope>
    <source>
        <strain evidence="3">wild type</strain>
    </source>
</reference>
<dbReference type="InterPro" id="IPR031736">
    <property type="entry name" value="REXO1-like_dom"/>
</dbReference>
<proteinExistence type="predicted"/>
<dbReference type="InParanoid" id="H2XKK2"/>
<dbReference type="HOGENOM" id="CLU_539221_0_0_1"/>
<feature type="compositionally biased region" description="Basic and acidic residues" evidence="1">
    <location>
        <begin position="15"/>
        <end position="26"/>
    </location>
</feature>
<evidence type="ECO:0000259" key="2">
    <source>
        <dbReference type="Pfam" id="PF15870"/>
    </source>
</evidence>
<reference evidence="3" key="4">
    <citation type="submission" date="2025-09" db="UniProtKB">
        <authorList>
            <consortium name="Ensembl"/>
        </authorList>
    </citation>
    <scope>IDENTIFICATION</scope>
</reference>
<sequence length="506" mass="57259">MPSKAKTKTSSKGICKKEKKEEEPLKKKISLNKTSKNNSKLKINSPTKVSAETIKKFVDRDEIAKLEQELNGINTYEECFRIYQENETLDPDTTTSDEMDLSGSDAQVDSVTTEDEVGPPPSKFQSTLFRAQHRVALKGNNEPVRPLTRRARFLTPAQKMMKRFEIIKQEGRDKTIQSSTPAPKRKNPFAKPPTLDRKLPFKDIYRSSTSSTTQQTAGKGVRRMAHAANPTKTTNGSIPRPVITADRHSKVPTNIRQRYLSMFIDECLRICNNVSAEAYNMAQTEETRIKERSKTKSIYLSLAACTLKKLRTMTNSKSAITPPPTTNNDSNSTVVAFKGRNKRIAHGGLDLPNIEAKKQKLTQAQKLKNLNQKESCKGGFEFEMRETTQLTGEELYERMCNYIMTEDQLRDNGYPREAEIPGQCKFYNKTATPVPMDAKRKICQRCGKEFILSLISMRNGTECIHHWGRAYSTKVGSSWEKRYSCCQNTVGSEGCSVNETHVHQDN</sequence>
<organism evidence="3 4">
    <name type="scientific">Ciona intestinalis</name>
    <name type="common">Transparent sea squirt</name>
    <name type="synonym">Ascidia intestinalis</name>
    <dbReference type="NCBI Taxonomy" id="7719"/>
    <lineage>
        <taxon>Eukaryota</taxon>
        <taxon>Metazoa</taxon>
        <taxon>Chordata</taxon>
        <taxon>Tunicata</taxon>
        <taxon>Ascidiacea</taxon>
        <taxon>Phlebobranchia</taxon>
        <taxon>Cionidae</taxon>
        <taxon>Ciona</taxon>
    </lineage>
</organism>
<dbReference type="EMBL" id="EAAA01002193">
    <property type="status" value="NOT_ANNOTATED_CDS"/>
    <property type="molecule type" value="Genomic_DNA"/>
</dbReference>
<dbReference type="Pfam" id="PF15870">
    <property type="entry name" value="EloA-BP1"/>
    <property type="match status" value="1"/>
</dbReference>
<keyword evidence="4" id="KW-1185">Reference proteome</keyword>
<dbReference type="Proteomes" id="UP000008144">
    <property type="component" value="Chromosome 5"/>
</dbReference>
<feature type="region of interest" description="Disordered" evidence="1">
    <location>
        <begin position="1"/>
        <end position="46"/>
    </location>
</feature>
<reference evidence="3" key="3">
    <citation type="submission" date="2025-08" db="UniProtKB">
        <authorList>
            <consortium name="Ensembl"/>
        </authorList>
    </citation>
    <scope>IDENTIFICATION</scope>
</reference>
<name>H2XKK2_CIOIN</name>
<evidence type="ECO:0000313" key="4">
    <source>
        <dbReference type="Proteomes" id="UP000008144"/>
    </source>
</evidence>
<dbReference type="GeneTree" id="ENSGT00940000158590"/>
<protein>
    <recommendedName>
        <fullName evidence="2">RNA exonuclease 1 homolog-like domain-containing protein</fullName>
    </recommendedName>
</protein>
<dbReference type="STRING" id="7719.ENSCINP00000030184"/>